<dbReference type="PANTHER" id="PTHR13257">
    <property type="entry name" value="NUCLEOPORIN NUP84-RELATED"/>
    <property type="match status" value="1"/>
</dbReference>
<comment type="subcellular location">
    <subcellularLocation>
        <location evidence="1">Nucleus</location>
        <location evidence="1">Nuclear pore complex</location>
    </subcellularLocation>
</comment>
<dbReference type="SUPFAM" id="SSF50978">
    <property type="entry name" value="WD40 repeat-like"/>
    <property type="match status" value="1"/>
</dbReference>
<dbReference type="InterPro" id="IPR037700">
    <property type="entry name" value="NUP88/NUP82"/>
</dbReference>
<organism evidence="10 11">
    <name type="scientific">Clohesyomyces aquaticus</name>
    <dbReference type="NCBI Taxonomy" id="1231657"/>
    <lineage>
        <taxon>Eukaryota</taxon>
        <taxon>Fungi</taxon>
        <taxon>Dikarya</taxon>
        <taxon>Ascomycota</taxon>
        <taxon>Pezizomycotina</taxon>
        <taxon>Dothideomycetes</taxon>
        <taxon>Pleosporomycetidae</taxon>
        <taxon>Pleosporales</taxon>
        <taxon>Lindgomycetaceae</taxon>
        <taxon>Clohesyomyces</taxon>
    </lineage>
</organism>
<dbReference type="GO" id="GO:0017056">
    <property type="term" value="F:structural constituent of nuclear pore"/>
    <property type="evidence" value="ECO:0007669"/>
    <property type="project" value="InterPro"/>
</dbReference>
<feature type="compositionally biased region" description="Basic and acidic residues" evidence="9">
    <location>
        <begin position="798"/>
        <end position="807"/>
    </location>
</feature>
<dbReference type="GO" id="GO:0005643">
    <property type="term" value="C:nuclear pore"/>
    <property type="evidence" value="ECO:0007669"/>
    <property type="project" value="UniProtKB-SubCell"/>
</dbReference>
<keyword evidence="2" id="KW-0813">Transport</keyword>
<dbReference type="GO" id="GO:0000055">
    <property type="term" value="P:ribosomal large subunit export from nucleus"/>
    <property type="evidence" value="ECO:0007669"/>
    <property type="project" value="InterPro"/>
</dbReference>
<evidence type="ECO:0000256" key="7">
    <source>
        <dbReference type="ARBA" id="ARBA00023242"/>
    </source>
</evidence>
<evidence type="ECO:0008006" key="12">
    <source>
        <dbReference type="Google" id="ProtNLM"/>
    </source>
</evidence>
<dbReference type="PANTHER" id="PTHR13257:SF0">
    <property type="entry name" value="NUCLEAR PORE COMPLEX PROTEIN NUP88"/>
    <property type="match status" value="1"/>
</dbReference>
<evidence type="ECO:0000313" key="10">
    <source>
        <dbReference type="EMBL" id="ORY12991.1"/>
    </source>
</evidence>
<evidence type="ECO:0000256" key="6">
    <source>
        <dbReference type="ARBA" id="ARBA00023132"/>
    </source>
</evidence>
<sequence>MPKVLGYTPAWLARPNPGFDLFAPKTPSTPRNTNGTRQHEPACPRKTMATRDNTELFVAVGNEIRWADLTKLKEAHDGVAGMTSSRSRQLQSSAGTNPYRILKVPIHYPIQQLVMSPTGDYMAVATSHTVHVVVLPDATHLESDHVAPLKPKTFQVGPTAHVFELSPIASVLWHPLGYHGRCLVTITREGVVRLWEINRSDRSTFNEPSLSIDLLKLANATNDTENLSASKFGAPKGFSPDSFELEVASACFGDFPEQEGVHGWAPMTLWIAMVEGEVYALCPLLPQKWQLKESPGASTFLQTLATSINSYYADVHEDSEATTESRATAKKQLSWLSDIVYNESVREEPRYGDSIKVYSRPSSVPACPLLQGPFTLTPEVEEFELSDIIAFTLKTLSDGADDEPAEGVPATVLCLLTDTSQVLVCLDLEGIVGRWLPSSTKEYDLSDTPDHNFMVVEIIALTNGGEPVQNQSITPDVHTDFSFFVSLSNGIFYISLESWIRKLENELSEPEKEGAEFRSKLLFEGANTLVEKHVDNPPEEITSCVAIENGNIGYLLLTTMGGEPFAIVFDAPEDGLPEEEKKIEEFLAIEGPTPDVRPVYQAPKELYAPSQLTDVLDRVVPFRHKPSLKEEVRLSPANLELLMTVHKVLSQETHQLGLAVSDLFRRCERLQGEFREQISKTAQVTQRIDAVTGEDEEGSESGSHALNAKLEDRLDEVKARQEALNARYEAIRKKMVTASGPNLSEKESDWVEELQTMDRSLDQSAERLTDDQDGSTVPAWQRINKVKAAKDNLKVTVDKASKGDKGKQAPGGVKVPSHSRKQENEQIEALLQRETALVEAATNRLRSLGISIPSEG</sequence>
<proteinExistence type="predicted"/>
<dbReference type="EMBL" id="MCFA01000046">
    <property type="protein sequence ID" value="ORY12991.1"/>
    <property type="molecule type" value="Genomic_DNA"/>
</dbReference>
<dbReference type="STRING" id="1231657.A0A1Y1ZRX2"/>
<keyword evidence="11" id="KW-1185">Reference proteome</keyword>
<dbReference type="InterPro" id="IPR015943">
    <property type="entry name" value="WD40/YVTN_repeat-like_dom_sf"/>
</dbReference>
<keyword evidence="8" id="KW-0175">Coiled coil</keyword>
<keyword evidence="3" id="KW-0509">mRNA transport</keyword>
<evidence type="ECO:0000256" key="8">
    <source>
        <dbReference type="SAM" id="Coils"/>
    </source>
</evidence>
<evidence type="ECO:0000256" key="5">
    <source>
        <dbReference type="ARBA" id="ARBA00023010"/>
    </source>
</evidence>
<dbReference type="OrthoDB" id="341482at2759"/>
<protein>
    <recommendedName>
        <fullName evidence="12">Nuclear pore complex protein An-Nup82</fullName>
    </recommendedName>
</protein>
<dbReference type="AlphaFoldDB" id="A0A1Y1ZRX2"/>
<evidence type="ECO:0000313" key="11">
    <source>
        <dbReference type="Proteomes" id="UP000193144"/>
    </source>
</evidence>
<keyword evidence="4" id="KW-0653">Protein transport</keyword>
<evidence type="ECO:0000256" key="3">
    <source>
        <dbReference type="ARBA" id="ARBA00022816"/>
    </source>
</evidence>
<name>A0A1Y1ZRX2_9PLEO</name>
<dbReference type="GO" id="GO:0000056">
    <property type="term" value="P:ribosomal small subunit export from nucleus"/>
    <property type="evidence" value="ECO:0007669"/>
    <property type="project" value="InterPro"/>
</dbReference>
<evidence type="ECO:0000256" key="9">
    <source>
        <dbReference type="SAM" id="MobiDB-lite"/>
    </source>
</evidence>
<dbReference type="Proteomes" id="UP000193144">
    <property type="component" value="Unassembled WGS sequence"/>
</dbReference>
<comment type="caution">
    <text evidence="10">The sequence shown here is derived from an EMBL/GenBank/DDBJ whole genome shotgun (WGS) entry which is preliminary data.</text>
</comment>
<evidence type="ECO:0000256" key="4">
    <source>
        <dbReference type="ARBA" id="ARBA00022927"/>
    </source>
</evidence>
<evidence type="ECO:0000256" key="2">
    <source>
        <dbReference type="ARBA" id="ARBA00022448"/>
    </source>
</evidence>
<feature type="coiled-coil region" evidence="8">
    <location>
        <begin position="707"/>
        <end position="734"/>
    </location>
</feature>
<reference evidence="10 11" key="1">
    <citation type="submission" date="2016-07" db="EMBL/GenBank/DDBJ databases">
        <title>Pervasive Adenine N6-methylation of Active Genes in Fungi.</title>
        <authorList>
            <consortium name="DOE Joint Genome Institute"/>
            <person name="Mondo S.J."/>
            <person name="Dannebaum R.O."/>
            <person name="Kuo R.C."/>
            <person name="Labutti K."/>
            <person name="Haridas S."/>
            <person name="Kuo A."/>
            <person name="Salamov A."/>
            <person name="Ahrendt S.R."/>
            <person name="Lipzen A."/>
            <person name="Sullivan W."/>
            <person name="Andreopoulos W.B."/>
            <person name="Clum A."/>
            <person name="Lindquist E."/>
            <person name="Daum C."/>
            <person name="Ramamoorthy G.K."/>
            <person name="Gryganskyi A."/>
            <person name="Culley D."/>
            <person name="Magnuson J.K."/>
            <person name="James T.Y."/>
            <person name="O'Malley M.A."/>
            <person name="Stajich J.E."/>
            <person name="Spatafora J.W."/>
            <person name="Visel A."/>
            <person name="Grigoriev I.V."/>
        </authorList>
    </citation>
    <scope>NUCLEOTIDE SEQUENCE [LARGE SCALE GENOMIC DNA]</scope>
    <source>
        <strain evidence="10 11">CBS 115471</strain>
    </source>
</reference>
<keyword evidence="6" id="KW-0906">Nuclear pore complex</keyword>
<accession>A0A1Y1ZRX2</accession>
<keyword evidence="7" id="KW-0539">Nucleus</keyword>
<keyword evidence="5" id="KW-0811">Translocation</keyword>
<dbReference type="GO" id="GO:0006606">
    <property type="term" value="P:protein import into nucleus"/>
    <property type="evidence" value="ECO:0007669"/>
    <property type="project" value="TreeGrafter"/>
</dbReference>
<dbReference type="GO" id="GO:0006406">
    <property type="term" value="P:mRNA export from nucleus"/>
    <property type="evidence" value="ECO:0007669"/>
    <property type="project" value="TreeGrafter"/>
</dbReference>
<gene>
    <name evidence="10" type="ORF">BCR34DRAFT_600283</name>
</gene>
<dbReference type="Gene3D" id="2.130.10.10">
    <property type="entry name" value="YVTN repeat-like/Quinoprotein amine dehydrogenase"/>
    <property type="match status" value="1"/>
</dbReference>
<feature type="region of interest" description="Disordered" evidence="9">
    <location>
        <begin position="798"/>
        <end position="823"/>
    </location>
</feature>
<dbReference type="InterPro" id="IPR036322">
    <property type="entry name" value="WD40_repeat_dom_sf"/>
</dbReference>
<evidence type="ECO:0000256" key="1">
    <source>
        <dbReference type="ARBA" id="ARBA00004567"/>
    </source>
</evidence>